<evidence type="ECO:0000313" key="1">
    <source>
        <dbReference type="EMBL" id="GBP04122.1"/>
    </source>
</evidence>
<keyword evidence="2" id="KW-1185">Reference proteome</keyword>
<dbReference type="Proteomes" id="UP000299102">
    <property type="component" value="Unassembled WGS sequence"/>
</dbReference>
<gene>
    <name evidence="1" type="ORF">EVAR_72031_1</name>
</gene>
<sequence>MVPLSAQNGATPNGVAAAATAAAAAAAAINHATNGLPPNSHLGLPSFAFTFSPYGHKWSGLPQFSDLYSCMKCEKMFSTHMALRYIPDGHIMAKNHMPVNCATKPLVMKLV</sequence>
<proteinExistence type="predicted"/>
<comment type="caution">
    <text evidence="1">The sequence shown here is derived from an EMBL/GenBank/DDBJ whole genome shotgun (WGS) entry which is preliminary data.</text>
</comment>
<evidence type="ECO:0008006" key="3">
    <source>
        <dbReference type="Google" id="ProtNLM"/>
    </source>
</evidence>
<protein>
    <recommendedName>
        <fullName evidence="3">C2H2-type domain-containing protein</fullName>
    </recommendedName>
</protein>
<dbReference type="AlphaFoldDB" id="A0A4C1SPR8"/>
<evidence type="ECO:0000313" key="2">
    <source>
        <dbReference type="Proteomes" id="UP000299102"/>
    </source>
</evidence>
<dbReference type="STRING" id="151549.A0A4C1SPR8"/>
<reference evidence="1 2" key="1">
    <citation type="journal article" date="2019" name="Commun. Biol.">
        <title>The bagworm genome reveals a unique fibroin gene that provides high tensile strength.</title>
        <authorList>
            <person name="Kono N."/>
            <person name="Nakamura H."/>
            <person name="Ohtoshi R."/>
            <person name="Tomita M."/>
            <person name="Numata K."/>
            <person name="Arakawa K."/>
        </authorList>
    </citation>
    <scope>NUCLEOTIDE SEQUENCE [LARGE SCALE GENOMIC DNA]</scope>
</reference>
<organism evidence="1 2">
    <name type="scientific">Eumeta variegata</name>
    <name type="common">Bagworm moth</name>
    <name type="synonym">Eumeta japonica</name>
    <dbReference type="NCBI Taxonomy" id="151549"/>
    <lineage>
        <taxon>Eukaryota</taxon>
        <taxon>Metazoa</taxon>
        <taxon>Ecdysozoa</taxon>
        <taxon>Arthropoda</taxon>
        <taxon>Hexapoda</taxon>
        <taxon>Insecta</taxon>
        <taxon>Pterygota</taxon>
        <taxon>Neoptera</taxon>
        <taxon>Endopterygota</taxon>
        <taxon>Lepidoptera</taxon>
        <taxon>Glossata</taxon>
        <taxon>Ditrysia</taxon>
        <taxon>Tineoidea</taxon>
        <taxon>Psychidae</taxon>
        <taxon>Oiketicinae</taxon>
        <taxon>Eumeta</taxon>
    </lineage>
</organism>
<dbReference type="EMBL" id="BGZK01007473">
    <property type="protein sequence ID" value="GBP04122.1"/>
    <property type="molecule type" value="Genomic_DNA"/>
</dbReference>
<name>A0A4C1SPR8_EUMVA</name>
<accession>A0A4C1SPR8</accession>